<evidence type="ECO:0000313" key="4">
    <source>
        <dbReference type="Proteomes" id="UP001412239"/>
    </source>
</evidence>
<feature type="transmembrane region" description="Helical" evidence="2">
    <location>
        <begin position="219"/>
        <end position="245"/>
    </location>
</feature>
<keyword evidence="2" id="KW-0472">Membrane</keyword>
<feature type="compositionally biased region" description="Low complexity" evidence="1">
    <location>
        <begin position="1"/>
        <end position="15"/>
    </location>
</feature>
<protein>
    <recommendedName>
        <fullName evidence="5">MARVEL domain-containing protein</fullName>
    </recommendedName>
</protein>
<dbReference type="AlphaFoldDB" id="A0A292PW79"/>
<name>A0A292PW79_9PEZI</name>
<evidence type="ECO:0008006" key="5">
    <source>
        <dbReference type="Google" id="ProtNLM"/>
    </source>
</evidence>
<dbReference type="PANTHER" id="PTHR42069">
    <property type="entry name" value="HYPHAL ANASTAMOSIS-8 PROTEIN"/>
    <property type="match status" value="1"/>
</dbReference>
<accession>A0A292PW79</accession>
<keyword evidence="4" id="KW-1185">Reference proteome</keyword>
<feature type="compositionally biased region" description="Low complexity" evidence="1">
    <location>
        <begin position="64"/>
        <end position="79"/>
    </location>
</feature>
<evidence type="ECO:0000256" key="1">
    <source>
        <dbReference type="SAM" id="MobiDB-lite"/>
    </source>
</evidence>
<feature type="region of interest" description="Disordered" evidence="1">
    <location>
        <begin position="1"/>
        <end position="137"/>
    </location>
</feature>
<dbReference type="PANTHER" id="PTHR42069:SF1">
    <property type="entry name" value="MARVEL DOMAIN-CONTAINING PROTEIN"/>
    <property type="match status" value="1"/>
</dbReference>
<dbReference type="Proteomes" id="UP001412239">
    <property type="component" value="Unassembled WGS sequence"/>
</dbReference>
<keyword evidence="2" id="KW-0812">Transmembrane</keyword>
<evidence type="ECO:0000256" key="2">
    <source>
        <dbReference type="SAM" id="Phobius"/>
    </source>
</evidence>
<reference evidence="3" key="1">
    <citation type="submission" date="2015-10" db="EMBL/GenBank/DDBJ databases">
        <authorList>
            <person name="Regsiter A."/>
            <person name="william w."/>
        </authorList>
    </citation>
    <scope>NUCLEOTIDE SEQUENCE</scope>
    <source>
        <strain evidence="3">Montdore</strain>
    </source>
</reference>
<feature type="compositionally biased region" description="Polar residues" evidence="1">
    <location>
        <begin position="435"/>
        <end position="450"/>
    </location>
</feature>
<feature type="transmembrane region" description="Helical" evidence="2">
    <location>
        <begin position="265"/>
        <end position="289"/>
    </location>
</feature>
<proteinExistence type="predicted"/>
<organism evidence="3 4">
    <name type="scientific">Tuber aestivum</name>
    <name type="common">summer truffle</name>
    <dbReference type="NCBI Taxonomy" id="59557"/>
    <lineage>
        <taxon>Eukaryota</taxon>
        <taxon>Fungi</taxon>
        <taxon>Dikarya</taxon>
        <taxon>Ascomycota</taxon>
        <taxon>Pezizomycotina</taxon>
        <taxon>Pezizomycetes</taxon>
        <taxon>Pezizales</taxon>
        <taxon>Tuberaceae</taxon>
        <taxon>Tuber</taxon>
    </lineage>
</organism>
<evidence type="ECO:0000313" key="3">
    <source>
        <dbReference type="EMBL" id="CUS10730.1"/>
    </source>
</evidence>
<feature type="compositionally biased region" description="Low complexity" evidence="1">
    <location>
        <begin position="23"/>
        <end position="36"/>
    </location>
</feature>
<feature type="transmembrane region" description="Helical" evidence="2">
    <location>
        <begin position="301"/>
        <end position="325"/>
    </location>
</feature>
<sequence>MSSSSVSQYKPPSYSAVDGNGLSQHGAQHQQAQQSSEPEDFYRPDSQPRVNTVNTDPAPDMDHISPISPSSPADSQAPIMASTREQQLEDAAVGTAKEYPPSAHPSREPNHLSVPPPHTTREYSEYPNTSQTVYAPVDGFSTSMGAVNGEIGAAPAPTPRTPRTVMADGGYAVPMTPLTPALKTPTFKEEAEVSKYDEKVRKFDKRDLAVKLKVRLAKIFLRGINCACSLVVLALIASTFAIFNATKALPPRNNLPPWAANTPQWPQITVLCIACVSLLISFYIMFAYWRGGHNRAEKAAVYWTVFAIGTFVFTIVIWAIAAGIMQGSRNSSEGKDLWGWACKDNTRRKLFEDEVNYRLVCRQQDWVLVCAIIEISVEFISIAIYAFAFYRIASKRRLRKSMDIRDKARNDLWLAKLRDQQAEEAAAATRDPETDANTAYNQLTSTTSPQELEEGRAVPMLMRPPPGHYATAPHKAPEATEEDDAKGANPNLTVTPPGSSGGAQELGVEPPLRSPALALGAIPPTPRSVSFQALPPGSRGSK</sequence>
<keyword evidence="2" id="KW-1133">Transmembrane helix</keyword>
<dbReference type="EMBL" id="LN891040">
    <property type="protein sequence ID" value="CUS10730.1"/>
    <property type="molecule type" value="Genomic_DNA"/>
</dbReference>
<feature type="transmembrane region" description="Helical" evidence="2">
    <location>
        <begin position="366"/>
        <end position="390"/>
    </location>
</feature>
<gene>
    <name evidence="3" type="ORF">GSTUAT00005180001</name>
</gene>
<feature type="region of interest" description="Disordered" evidence="1">
    <location>
        <begin position="423"/>
        <end position="542"/>
    </location>
</feature>